<evidence type="ECO:0000313" key="2">
    <source>
        <dbReference type="Proteomes" id="UP000789366"/>
    </source>
</evidence>
<organism evidence="1 2">
    <name type="scientific">Cetraspora pellucida</name>
    <dbReference type="NCBI Taxonomy" id="1433469"/>
    <lineage>
        <taxon>Eukaryota</taxon>
        <taxon>Fungi</taxon>
        <taxon>Fungi incertae sedis</taxon>
        <taxon>Mucoromycota</taxon>
        <taxon>Glomeromycotina</taxon>
        <taxon>Glomeromycetes</taxon>
        <taxon>Diversisporales</taxon>
        <taxon>Gigasporaceae</taxon>
        <taxon>Cetraspora</taxon>
    </lineage>
</organism>
<evidence type="ECO:0000313" key="1">
    <source>
        <dbReference type="EMBL" id="CAG8728414.1"/>
    </source>
</evidence>
<protein>
    <submittedName>
        <fullName evidence="1">2465_t:CDS:1</fullName>
    </submittedName>
</protein>
<accession>A0ACA9Q376</accession>
<reference evidence="1" key="1">
    <citation type="submission" date="2021-06" db="EMBL/GenBank/DDBJ databases">
        <authorList>
            <person name="Kallberg Y."/>
            <person name="Tangrot J."/>
            <person name="Rosling A."/>
        </authorList>
    </citation>
    <scope>NUCLEOTIDE SEQUENCE</scope>
    <source>
        <strain evidence="1">28 12/20/2015</strain>
    </source>
</reference>
<name>A0ACA9Q376_9GLOM</name>
<keyword evidence="2" id="KW-1185">Reference proteome</keyword>
<dbReference type="Proteomes" id="UP000789366">
    <property type="component" value="Unassembled WGS sequence"/>
</dbReference>
<dbReference type="EMBL" id="CAJVPW010032277">
    <property type="protein sequence ID" value="CAG8728414.1"/>
    <property type="molecule type" value="Genomic_DNA"/>
</dbReference>
<proteinExistence type="predicted"/>
<feature type="non-terminal residue" evidence="1">
    <location>
        <position position="461"/>
    </location>
</feature>
<comment type="caution">
    <text evidence="1">The sequence shown here is derived from an EMBL/GenBank/DDBJ whole genome shotgun (WGS) entry which is preliminary data.</text>
</comment>
<sequence length="461" mass="53463">MTSSSDRRILNLKTGIFNTNIPYIDNPSKNIPNINKNINFNITRDTYDTYTYDTGIHDIYTPPRPPARSITTSHYSTASFMQRGNYDNVHQRCGDFVIDIEPYNHVTSYNTGGTTTMSTNFSSQPSTTLFTATSPTTFTNKLRELESHNRYQSDQLKSILWERDDLKHRNHGLETKIKSLQDQINQSGQYLEECESLKNQNENLHNGIRQLQSMIITSNKERDDIRGRYQLLELYLNQMQNKLSDNEKLILELNEVKNQNNVIMLENKNLLDEVDRLRENGDELTTNINNLQNELSIIIKQRENTASAPNLDQIVDDEYKRLQNQCDELSSLGQNITKERDELSNLVQNITKERDESSNLVQNLTKERDDYLNQVSDLSPQLSRLETELNVTRQQRDELTKNNNALSSQLEQLQIKLDNIIQHRDEISNKNDTLVSQLGRAQDELNQMINQQKDKDSLIDD</sequence>
<gene>
    <name evidence="1" type="ORF">SPELUC_LOCUS12926</name>
</gene>